<reference evidence="2 4" key="1">
    <citation type="submission" date="2020-01" db="EMBL/GenBank/DDBJ databases">
        <authorList>
            <consortium name="DOE Joint Genome Institute"/>
            <person name="Haridas S."/>
            <person name="Albert R."/>
            <person name="Binder M."/>
            <person name="Bloem J."/>
            <person name="Labutti K."/>
            <person name="Salamov A."/>
            <person name="Andreopoulos B."/>
            <person name="Baker S.E."/>
            <person name="Barry K."/>
            <person name="Bills G."/>
            <person name="Bluhm B.H."/>
            <person name="Cannon C."/>
            <person name="Castanera R."/>
            <person name="Culley D.E."/>
            <person name="Daum C."/>
            <person name="Ezra D."/>
            <person name="Gonzalez J.B."/>
            <person name="Henrissat B."/>
            <person name="Kuo A."/>
            <person name="Liang C."/>
            <person name="Lipzen A."/>
            <person name="Lutzoni F."/>
            <person name="Magnuson J."/>
            <person name="Mondo S."/>
            <person name="Nolan M."/>
            <person name="Ohm R."/>
            <person name="Pangilinan J."/>
            <person name="Park H.-J."/>
            <person name="Ramirez L."/>
            <person name="Alfaro M."/>
            <person name="Sun H."/>
            <person name="Tritt A."/>
            <person name="Yoshinaga Y."/>
            <person name="Zwiers L.-H."/>
            <person name="Turgeon B.G."/>
            <person name="Goodwin S.B."/>
            <person name="Spatafora J.W."/>
            <person name="Crous P.W."/>
            <person name="Grigoriev I.V."/>
        </authorList>
    </citation>
    <scope>NUCLEOTIDE SEQUENCE</scope>
    <source>
        <strain evidence="2 4">CBS 781.70</strain>
    </source>
</reference>
<gene>
    <name evidence="2 4" type="ORF">P152DRAFT_95942</name>
</gene>
<keyword evidence="3" id="KW-1185">Reference proteome</keyword>
<proteinExistence type="predicted"/>
<reference evidence="4" key="3">
    <citation type="submission" date="2025-04" db="UniProtKB">
        <authorList>
            <consortium name="RefSeq"/>
        </authorList>
    </citation>
    <scope>IDENTIFICATION</scope>
    <source>
        <strain evidence="4">CBS 781.70</strain>
    </source>
</reference>
<dbReference type="RefSeq" id="XP_033531990.1">
    <property type="nucleotide sequence ID" value="XM_033683384.1"/>
</dbReference>
<evidence type="ECO:0000313" key="2">
    <source>
        <dbReference type="EMBL" id="KAF1810359.1"/>
    </source>
</evidence>
<feature type="compositionally biased region" description="Basic and acidic residues" evidence="1">
    <location>
        <begin position="70"/>
        <end position="85"/>
    </location>
</feature>
<sequence>MASLKRKASDDDSPFALSPFFDALNQTVPVWPHTRSYSQQFFNASFEPRLKDISSWSPSSSSSVSVDSTDSGRTRKRFRDDRPDEATVHENTINKLFDAQRQPEPPVPFFTRLHNATRQELPSDPIQRTNLHSFWSLPGTPHNMPTRPPHRTSVMNEGVKCDDCDCFVPSSEAEDSQCSSCGRTVCSRCAVVRDMRSCLECAR</sequence>
<evidence type="ECO:0000313" key="4">
    <source>
        <dbReference type="RefSeq" id="XP_033531990.1"/>
    </source>
</evidence>
<reference evidence="4" key="2">
    <citation type="submission" date="2020-04" db="EMBL/GenBank/DDBJ databases">
        <authorList>
            <consortium name="NCBI Genome Project"/>
        </authorList>
    </citation>
    <scope>NUCLEOTIDE SEQUENCE</scope>
    <source>
        <strain evidence="4">CBS 781.70</strain>
    </source>
</reference>
<dbReference type="EMBL" id="ML975166">
    <property type="protein sequence ID" value="KAF1810359.1"/>
    <property type="molecule type" value="Genomic_DNA"/>
</dbReference>
<dbReference type="GeneID" id="54423954"/>
<organism evidence="2">
    <name type="scientific">Eremomyces bilateralis CBS 781.70</name>
    <dbReference type="NCBI Taxonomy" id="1392243"/>
    <lineage>
        <taxon>Eukaryota</taxon>
        <taxon>Fungi</taxon>
        <taxon>Dikarya</taxon>
        <taxon>Ascomycota</taxon>
        <taxon>Pezizomycotina</taxon>
        <taxon>Dothideomycetes</taxon>
        <taxon>Dothideomycetes incertae sedis</taxon>
        <taxon>Eremomycetales</taxon>
        <taxon>Eremomycetaceae</taxon>
        <taxon>Eremomyces</taxon>
    </lineage>
</organism>
<dbReference type="OrthoDB" id="5336357at2759"/>
<feature type="compositionally biased region" description="Low complexity" evidence="1">
    <location>
        <begin position="54"/>
        <end position="69"/>
    </location>
</feature>
<dbReference type="Proteomes" id="UP000504638">
    <property type="component" value="Unplaced"/>
</dbReference>
<protein>
    <submittedName>
        <fullName evidence="2 4">Uncharacterized protein</fullName>
    </submittedName>
</protein>
<feature type="region of interest" description="Disordered" evidence="1">
    <location>
        <begin position="54"/>
        <end position="85"/>
    </location>
</feature>
<dbReference type="AlphaFoldDB" id="A0A6G1FXM3"/>
<name>A0A6G1FXM3_9PEZI</name>
<evidence type="ECO:0000313" key="3">
    <source>
        <dbReference type="Proteomes" id="UP000504638"/>
    </source>
</evidence>
<accession>A0A6G1FXM3</accession>
<evidence type="ECO:0000256" key="1">
    <source>
        <dbReference type="SAM" id="MobiDB-lite"/>
    </source>
</evidence>